<dbReference type="KEGG" id="bhp:BHAMNSH16_05100"/>
<dbReference type="Pfam" id="PF12796">
    <property type="entry name" value="Ank_2"/>
    <property type="match status" value="1"/>
</dbReference>
<keyword evidence="2 3" id="KW-0040">ANK repeat</keyword>
<keyword evidence="5" id="KW-1185">Reference proteome</keyword>
<dbReference type="InterPro" id="IPR036770">
    <property type="entry name" value="Ankyrin_rpt-contain_sf"/>
</dbReference>
<evidence type="ECO:0000313" key="4">
    <source>
        <dbReference type="EMBL" id="ASJ21054.1"/>
    </source>
</evidence>
<evidence type="ECO:0000256" key="2">
    <source>
        <dbReference type="ARBA" id="ARBA00023043"/>
    </source>
</evidence>
<protein>
    <recommendedName>
        <fullName evidence="6">Ankyrin</fullName>
    </recommendedName>
</protein>
<keyword evidence="1" id="KW-0677">Repeat</keyword>
<organism evidence="4 5">
    <name type="scientific">Brachyspira hampsonii</name>
    <dbReference type="NCBI Taxonomy" id="1287055"/>
    <lineage>
        <taxon>Bacteria</taxon>
        <taxon>Pseudomonadati</taxon>
        <taxon>Spirochaetota</taxon>
        <taxon>Spirochaetia</taxon>
        <taxon>Brachyspirales</taxon>
        <taxon>Brachyspiraceae</taxon>
        <taxon>Brachyspira</taxon>
    </lineage>
</organism>
<dbReference type="SUPFAM" id="SSF48403">
    <property type="entry name" value="Ankyrin repeat"/>
    <property type="match status" value="1"/>
</dbReference>
<dbReference type="Proteomes" id="UP000264880">
    <property type="component" value="Chromosome"/>
</dbReference>
<dbReference type="PROSITE" id="PS50088">
    <property type="entry name" value="ANK_REPEAT"/>
    <property type="match status" value="1"/>
</dbReference>
<gene>
    <name evidence="4" type="ORF">BHAMNSH16_05100</name>
</gene>
<dbReference type="Gene3D" id="1.25.40.20">
    <property type="entry name" value="Ankyrin repeat-containing domain"/>
    <property type="match status" value="1"/>
</dbReference>
<accession>A0AAC9TUK2</accession>
<dbReference type="EMBL" id="CP019914">
    <property type="protein sequence ID" value="ASJ21054.1"/>
    <property type="molecule type" value="Genomic_DNA"/>
</dbReference>
<reference evidence="4 5" key="1">
    <citation type="submission" date="2017-02" db="EMBL/GenBank/DDBJ databases">
        <title>Complete genome sequence of Brachyspira hampsonii genomovar I strain NSH-16 (ATCC BAA-2463).</title>
        <authorList>
            <person name="Mirajkar N.S."/>
            <person name="Gebhart C.J."/>
        </authorList>
    </citation>
    <scope>NUCLEOTIDE SEQUENCE [LARGE SCALE GENOMIC DNA]</scope>
    <source>
        <strain evidence="4 5">NSH-16</strain>
    </source>
</reference>
<evidence type="ECO:0008006" key="6">
    <source>
        <dbReference type="Google" id="ProtNLM"/>
    </source>
</evidence>
<dbReference type="PANTHER" id="PTHR24171">
    <property type="entry name" value="ANKYRIN REPEAT DOMAIN-CONTAINING PROTEIN 39-RELATED"/>
    <property type="match status" value="1"/>
</dbReference>
<dbReference type="PROSITE" id="PS51257">
    <property type="entry name" value="PROKAR_LIPOPROTEIN"/>
    <property type="match status" value="1"/>
</dbReference>
<dbReference type="PROSITE" id="PS50297">
    <property type="entry name" value="ANK_REP_REGION"/>
    <property type="match status" value="1"/>
</dbReference>
<dbReference type="SMART" id="SM00248">
    <property type="entry name" value="ANK"/>
    <property type="match status" value="4"/>
</dbReference>
<evidence type="ECO:0000313" key="5">
    <source>
        <dbReference type="Proteomes" id="UP000264880"/>
    </source>
</evidence>
<evidence type="ECO:0000256" key="1">
    <source>
        <dbReference type="ARBA" id="ARBA00022737"/>
    </source>
</evidence>
<dbReference type="PANTHER" id="PTHR24171:SF9">
    <property type="entry name" value="ANKYRIN REPEAT DOMAIN-CONTAINING PROTEIN 39"/>
    <property type="match status" value="1"/>
</dbReference>
<name>A0AAC9TUK2_9SPIR</name>
<evidence type="ECO:0000256" key="3">
    <source>
        <dbReference type="PROSITE-ProRule" id="PRU00023"/>
    </source>
</evidence>
<dbReference type="AlphaFoldDB" id="A0AAC9TUK2"/>
<proteinExistence type="predicted"/>
<feature type="repeat" description="ANK" evidence="3">
    <location>
        <begin position="128"/>
        <end position="160"/>
    </location>
</feature>
<dbReference type="RefSeq" id="WP_008730833.1">
    <property type="nucleotide sequence ID" value="NZ_CP019914.1"/>
</dbReference>
<sequence length="255" mass="29386">MKRIKVLKTILLIYLLSMIFIISCKKKEESSVSISNNSVYVSNPDNIYHKTYTNVVKIQGKYVSMNSAFSYGNRKEGEYSEDYDIFEAIENHSLKRVMELIGEGEDINQTYSGEIKYSDFFNDYYYLDGATPLMFAIFYRDLGIMKYLLDKGADPYTKDDYPYNWNAFLWACGTGNVDVIKMLVQYDSDVVNSKNMYDANGLHMAALNDNVEVFEYLVRDLCFDINSTDEDGDGVLYYADEDEAIEKLKELGAEE</sequence>
<dbReference type="InterPro" id="IPR002110">
    <property type="entry name" value="Ankyrin_rpt"/>
</dbReference>